<evidence type="ECO:0000313" key="6">
    <source>
        <dbReference type="Proteomes" id="UP000664164"/>
    </source>
</evidence>
<protein>
    <submittedName>
        <fullName evidence="5">NAD-dependent succinate-semialdehyde dehydrogenase</fullName>
    </submittedName>
</protein>
<evidence type="ECO:0000256" key="2">
    <source>
        <dbReference type="ARBA" id="ARBA00022857"/>
    </source>
</evidence>
<dbReference type="InterPro" id="IPR044148">
    <property type="entry name" value="ALDH_GabD1-like"/>
</dbReference>
<dbReference type="GO" id="GO:0004777">
    <property type="term" value="F:succinate-semialdehyde dehydrogenase (NAD+) activity"/>
    <property type="evidence" value="ECO:0007669"/>
    <property type="project" value="TreeGrafter"/>
</dbReference>
<name>A0A939KN38_9MICC</name>
<keyword evidence="6" id="KW-1185">Reference proteome</keyword>
<feature type="domain" description="Aldehyde dehydrogenase" evidence="4">
    <location>
        <begin position="8"/>
        <end position="456"/>
    </location>
</feature>
<gene>
    <name evidence="5" type="ORF">J1902_13300</name>
</gene>
<keyword evidence="3" id="KW-0560">Oxidoreductase</keyword>
<evidence type="ECO:0000313" key="5">
    <source>
        <dbReference type="EMBL" id="MBO1268933.1"/>
    </source>
</evidence>
<proteinExistence type="inferred from homology"/>
<sequence length="458" mass="47539">MPVLEAAFRVLNPATGEVQAEYAEATAAEVDEAVVAARRAFAGWGPAAGPTTAERRAAVLRTAAGLLLERKEQLAGLATEEMGKLLSEAIAEVELCAEIFGYYAEHGPGFLADEPLDHPGAVLQRRPLGVLLGIMPWNYPYYQIARFAAPNLMLGNTLLIKPAPACPRSALALEELLLDAGLPAGAYRTVLAGVEQTAALVSDPRIQGVSLTGSERAGVAVGALAGAGLKKSVLELGGSDAFIVLDTEDLDAVMDLAAAARMENAGQACTSPKRFVVAAALYEDFVAGLAARLADYVPGDPLDPATKLAPMSSNGAARTLIAQVNAAVAAGATLHRGGTLTGTAFVAPALLTDVRPGTRAYREELFGPVAVVYRAEDEDDAVRLANDSPYGLGASVFTADAGRADRIAERLEVGMVSVNRLAPSSAALPFGGVKNSGVGRELGPLGMDEFVNRKLVVR</sequence>
<dbReference type="AlphaFoldDB" id="A0A939KN38"/>
<dbReference type="RefSeq" id="WP_207616787.1">
    <property type="nucleotide sequence ID" value="NZ_JAFNLL010000031.1"/>
</dbReference>
<dbReference type="PANTHER" id="PTHR43217">
    <property type="entry name" value="SUCCINATE SEMIALDEHYDE DEHYDROGENASE [NAD(P)+] SAD"/>
    <property type="match status" value="1"/>
</dbReference>
<comment type="caution">
    <text evidence="5">The sequence shown here is derived from an EMBL/GenBank/DDBJ whole genome shotgun (WGS) entry which is preliminary data.</text>
</comment>
<accession>A0A939KN38</accession>
<dbReference type="InterPro" id="IPR015590">
    <property type="entry name" value="Aldehyde_DH_dom"/>
</dbReference>
<dbReference type="Gene3D" id="3.40.605.10">
    <property type="entry name" value="Aldehyde Dehydrogenase, Chain A, domain 1"/>
    <property type="match status" value="1"/>
</dbReference>
<dbReference type="Pfam" id="PF00171">
    <property type="entry name" value="Aldedh"/>
    <property type="match status" value="1"/>
</dbReference>
<dbReference type="EMBL" id="JAFNLL010000031">
    <property type="protein sequence ID" value="MBO1268933.1"/>
    <property type="molecule type" value="Genomic_DNA"/>
</dbReference>
<dbReference type="CDD" id="cd07100">
    <property type="entry name" value="ALDH_SSADH1_GabD1"/>
    <property type="match status" value="1"/>
</dbReference>
<dbReference type="InterPro" id="IPR016161">
    <property type="entry name" value="Ald_DH/histidinol_DH"/>
</dbReference>
<dbReference type="GO" id="GO:0004030">
    <property type="term" value="F:aldehyde dehydrogenase [NAD(P)+] activity"/>
    <property type="evidence" value="ECO:0007669"/>
    <property type="project" value="InterPro"/>
</dbReference>
<dbReference type="InterPro" id="IPR016162">
    <property type="entry name" value="Ald_DH_N"/>
</dbReference>
<comment type="similarity">
    <text evidence="1">Belongs to the aldehyde dehydrogenase family.</text>
</comment>
<evidence type="ECO:0000259" key="4">
    <source>
        <dbReference type="Pfam" id="PF00171"/>
    </source>
</evidence>
<reference evidence="5" key="1">
    <citation type="submission" date="2021-03" db="EMBL/GenBank/DDBJ databases">
        <title>A new species, PO-11, isolated from a karst cave deposit.</title>
        <authorList>
            <person name="Zhaoxiaoyong W."/>
        </authorList>
    </citation>
    <scope>NUCLEOTIDE SEQUENCE</scope>
    <source>
        <strain evidence="5">PO-11</strain>
    </source>
</reference>
<dbReference type="Proteomes" id="UP000664164">
    <property type="component" value="Unassembled WGS sequence"/>
</dbReference>
<evidence type="ECO:0000256" key="3">
    <source>
        <dbReference type="ARBA" id="ARBA00023002"/>
    </source>
</evidence>
<dbReference type="InterPro" id="IPR016163">
    <property type="entry name" value="Ald_DH_C"/>
</dbReference>
<evidence type="ECO:0000256" key="1">
    <source>
        <dbReference type="ARBA" id="ARBA00009986"/>
    </source>
</evidence>
<dbReference type="PANTHER" id="PTHR43217:SF2">
    <property type="entry name" value="SUCCINATE-SEMIALDEHYDE DEHYDROGENASE [NADP(+)]"/>
    <property type="match status" value="1"/>
</dbReference>
<dbReference type="SUPFAM" id="SSF53720">
    <property type="entry name" value="ALDH-like"/>
    <property type="match status" value="1"/>
</dbReference>
<dbReference type="InterPro" id="IPR047110">
    <property type="entry name" value="GABD/Sad-like"/>
</dbReference>
<dbReference type="Gene3D" id="3.40.309.10">
    <property type="entry name" value="Aldehyde Dehydrogenase, Chain A, domain 2"/>
    <property type="match status" value="1"/>
</dbReference>
<keyword evidence="2" id="KW-0521">NADP</keyword>
<organism evidence="5 6">
    <name type="scientific">Arthrobacter cavernae</name>
    <dbReference type="NCBI Taxonomy" id="2817681"/>
    <lineage>
        <taxon>Bacteria</taxon>
        <taxon>Bacillati</taxon>
        <taxon>Actinomycetota</taxon>
        <taxon>Actinomycetes</taxon>
        <taxon>Micrococcales</taxon>
        <taxon>Micrococcaceae</taxon>
        <taxon>Arthrobacter</taxon>
    </lineage>
</organism>